<evidence type="ECO:0000259" key="6">
    <source>
        <dbReference type="SMART" id="SM00079"/>
    </source>
</evidence>
<dbReference type="Pfam" id="PF00497">
    <property type="entry name" value="SBP_bac_3"/>
    <property type="match status" value="1"/>
</dbReference>
<dbReference type="PROSITE" id="PS51257">
    <property type="entry name" value="PROKAR_LIPOPROTEIN"/>
    <property type="match status" value="1"/>
</dbReference>
<dbReference type="Proteomes" id="UP000214975">
    <property type="component" value="Chromosome"/>
</dbReference>
<evidence type="ECO:0000256" key="1">
    <source>
        <dbReference type="ARBA" id="ARBA00004196"/>
    </source>
</evidence>
<dbReference type="SUPFAM" id="SSF53850">
    <property type="entry name" value="Periplasmic binding protein-like II"/>
    <property type="match status" value="1"/>
</dbReference>
<dbReference type="InterPro" id="IPR001638">
    <property type="entry name" value="Solute-binding_3/MltF_N"/>
</dbReference>
<feature type="domain" description="Solute-binding protein family 3/N-terminal" evidence="5">
    <location>
        <begin position="36"/>
        <end position="258"/>
    </location>
</feature>
<evidence type="ECO:0000256" key="3">
    <source>
        <dbReference type="ARBA" id="ARBA00022729"/>
    </source>
</evidence>
<dbReference type="PANTHER" id="PTHR35936:SF17">
    <property type="entry name" value="ARGININE-BINDING EXTRACELLULAR PROTEIN ARTP"/>
    <property type="match status" value="1"/>
</dbReference>
<dbReference type="CDD" id="cd13624">
    <property type="entry name" value="PBP2_Arg_Lys_His"/>
    <property type="match status" value="1"/>
</dbReference>
<dbReference type="GO" id="GO:0030313">
    <property type="term" value="C:cell envelope"/>
    <property type="evidence" value="ECO:0007669"/>
    <property type="project" value="UniProtKB-SubCell"/>
</dbReference>
<dbReference type="SMART" id="SM00062">
    <property type="entry name" value="PBPb"/>
    <property type="match status" value="1"/>
</dbReference>
<evidence type="ECO:0000313" key="8">
    <source>
        <dbReference type="Proteomes" id="UP000214975"/>
    </source>
</evidence>
<evidence type="ECO:0000313" key="7">
    <source>
        <dbReference type="EMBL" id="AST56836.1"/>
    </source>
</evidence>
<sequence length="258" mass="28201">MKKVLIISLSLIVMLSIILSGCSKQSTLSRVKKSGVIVMGTSADFPPFEFHKLVNGKDTIMGFDVDLANAIAKKLGVKLEIKDMDFTGLIPALQSGQIDMAIAGMNATPDRKKNVDFSDEYYNSEQVLVVKSSSSISNLKDLDGKTVAVQLGTTSDDAAKKIKGIDLKELNRLGDAFLSLENGRVDAILMESTIANAYLKEYKDMKMLHIKEINEAVPGYSVAVANGNQDLVNQINSVIKELKDSGEYDKMLNKWMGK</sequence>
<dbReference type="GO" id="GO:0016020">
    <property type="term" value="C:membrane"/>
    <property type="evidence" value="ECO:0007669"/>
    <property type="project" value="InterPro"/>
</dbReference>
<reference evidence="7 8" key="1">
    <citation type="submission" date="2016-08" db="EMBL/GenBank/DDBJ databases">
        <title>A novel genetic cassette of butanologenic Thermoanaerobacterium thermosaccharolyticum that directly convert cellulose to butanol.</title>
        <authorList>
            <person name="Li T."/>
            <person name="He J."/>
        </authorList>
    </citation>
    <scope>NUCLEOTIDE SEQUENCE [LARGE SCALE GENOMIC DNA]</scope>
    <source>
        <strain evidence="7 8">TG57</strain>
    </source>
</reference>
<dbReference type="SMART" id="SM00079">
    <property type="entry name" value="PBPe"/>
    <property type="match status" value="1"/>
</dbReference>
<evidence type="ECO:0000256" key="2">
    <source>
        <dbReference type="ARBA" id="ARBA00010333"/>
    </source>
</evidence>
<proteinExistence type="inferred from homology"/>
<dbReference type="EMBL" id="CP016893">
    <property type="protein sequence ID" value="AST56836.1"/>
    <property type="molecule type" value="Genomic_DNA"/>
</dbReference>
<dbReference type="Gene3D" id="3.40.190.10">
    <property type="entry name" value="Periplasmic binding protein-like II"/>
    <property type="match status" value="2"/>
</dbReference>
<comment type="similarity">
    <text evidence="2 4">Belongs to the bacterial solute-binding protein 3 family.</text>
</comment>
<feature type="domain" description="Ionotropic glutamate receptor C-terminal" evidence="6">
    <location>
        <begin position="36"/>
        <end position="258"/>
    </location>
</feature>
<dbReference type="InterPro" id="IPR018313">
    <property type="entry name" value="SBP_3_CS"/>
</dbReference>
<comment type="subcellular location">
    <subcellularLocation>
        <location evidence="1">Cell envelope</location>
    </subcellularLocation>
</comment>
<dbReference type="AlphaFoldDB" id="A0A223HWI3"/>
<dbReference type="PANTHER" id="PTHR35936">
    <property type="entry name" value="MEMBRANE-BOUND LYTIC MUREIN TRANSGLYCOSYLASE F"/>
    <property type="match status" value="1"/>
</dbReference>
<evidence type="ECO:0000259" key="5">
    <source>
        <dbReference type="SMART" id="SM00062"/>
    </source>
</evidence>
<dbReference type="InterPro" id="IPR001320">
    <property type="entry name" value="Iontro_rcpt_C"/>
</dbReference>
<protein>
    <submittedName>
        <fullName evidence="7">Amino acid ABC transporter substrate-binding protein</fullName>
    </submittedName>
</protein>
<evidence type="ECO:0000256" key="4">
    <source>
        <dbReference type="RuleBase" id="RU003744"/>
    </source>
</evidence>
<name>A0A223HWI3_THETR</name>
<dbReference type="RefSeq" id="WP_015312291.1">
    <property type="nucleotide sequence ID" value="NZ_CP016893.1"/>
</dbReference>
<organism evidence="7 8">
    <name type="scientific">Thermoanaerobacterium thermosaccharolyticum</name>
    <name type="common">Clostridium thermosaccharolyticum</name>
    <dbReference type="NCBI Taxonomy" id="1517"/>
    <lineage>
        <taxon>Bacteria</taxon>
        <taxon>Bacillati</taxon>
        <taxon>Bacillota</taxon>
        <taxon>Clostridia</taxon>
        <taxon>Thermoanaerobacterales</taxon>
        <taxon>Thermoanaerobacteraceae</taxon>
        <taxon>Thermoanaerobacterium</taxon>
    </lineage>
</organism>
<keyword evidence="3" id="KW-0732">Signal</keyword>
<dbReference type="PROSITE" id="PS01039">
    <property type="entry name" value="SBP_BACTERIAL_3"/>
    <property type="match status" value="1"/>
</dbReference>
<gene>
    <name evidence="7" type="ORF">Thert_00670</name>
</gene>
<accession>A0A223HWI3</accession>
<dbReference type="GO" id="GO:0015276">
    <property type="term" value="F:ligand-gated monoatomic ion channel activity"/>
    <property type="evidence" value="ECO:0007669"/>
    <property type="project" value="InterPro"/>
</dbReference>